<keyword evidence="2" id="KW-1185">Reference proteome</keyword>
<protein>
    <submittedName>
        <fullName evidence="1">Uncharacterized protein</fullName>
    </submittedName>
</protein>
<proteinExistence type="predicted"/>
<sequence length="200" mass="23317">MKKTIAILLLSCLLFNCGQNKVTEKKNATEKPTQNFMTFRLVDNKLIEYDIDTLKNFNEITEILDKIDCSKEYALFKLETDKKIYKIQPLQFCYDIFDYKLREVLYINTDSITVNHEMKLPIDSLKVTLKNHLLNPNDNKNFPSKGEKKLISINVDGTKDIAETKKLLLKIIEGINELDNKPNFGFMFENRGIIPKPIYE</sequence>
<comment type="caution">
    <text evidence="1">The sequence shown here is derived from an EMBL/GenBank/DDBJ whole genome shotgun (WGS) entry which is preliminary data.</text>
</comment>
<dbReference type="EMBL" id="VNIA01000005">
    <property type="protein sequence ID" value="TYP97036.1"/>
    <property type="molecule type" value="Genomic_DNA"/>
</dbReference>
<dbReference type="Proteomes" id="UP000323136">
    <property type="component" value="Unassembled WGS sequence"/>
</dbReference>
<name>A0A5S5DPT8_9FLAO</name>
<reference evidence="1 2" key="1">
    <citation type="submission" date="2019-07" db="EMBL/GenBank/DDBJ databases">
        <title>Genomic Encyclopedia of Type Strains, Phase IV (KMG-IV): sequencing the most valuable type-strain genomes for metagenomic binning, comparative biology and taxonomic classification.</title>
        <authorList>
            <person name="Goeker M."/>
        </authorList>
    </citation>
    <scope>NUCLEOTIDE SEQUENCE [LARGE SCALE GENOMIC DNA]</scope>
    <source>
        <strain evidence="1 2">DSM 18961</strain>
    </source>
</reference>
<dbReference type="AlphaFoldDB" id="A0A5S5DPT8"/>
<evidence type="ECO:0000313" key="2">
    <source>
        <dbReference type="Proteomes" id="UP000323136"/>
    </source>
</evidence>
<gene>
    <name evidence="1" type="ORF">C7447_10549</name>
</gene>
<dbReference type="OrthoDB" id="1445758at2"/>
<evidence type="ECO:0000313" key="1">
    <source>
        <dbReference type="EMBL" id="TYP97036.1"/>
    </source>
</evidence>
<organism evidence="1 2">
    <name type="scientific">Tenacibaculum adriaticum</name>
    <dbReference type="NCBI Taxonomy" id="413713"/>
    <lineage>
        <taxon>Bacteria</taxon>
        <taxon>Pseudomonadati</taxon>
        <taxon>Bacteroidota</taxon>
        <taxon>Flavobacteriia</taxon>
        <taxon>Flavobacteriales</taxon>
        <taxon>Flavobacteriaceae</taxon>
        <taxon>Tenacibaculum</taxon>
    </lineage>
</organism>
<accession>A0A5S5DPT8</accession>